<dbReference type="RefSeq" id="WP_028384033.1">
    <property type="nucleotide sequence ID" value="NZ_CAAAJG010000064.1"/>
</dbReference>
<evidence type="ECO:0000313" key="3">
    <source>
        <dbReference type="Proteomes" id="UP000054985"/>
    </source>
</evidence>
<dbReference type="STRING" id="39962.Lmor_2796"/>
<evidence type="ECO:0008006" key="5">
    <source>
        <dbReference type="Google" id="ProtNLM"/>
    </source>
</evidence>
<dbReference type="EMBL" id="UGOG01000001">
    <property type="protein sequence ID" value="STX61167.1"/>
    <property type="molecule type" value="Genomic_DNA"/>
</dbReference>
<evidence type="ECO:0000313" key="4">
    <source>
        <dbReference type="Proteomes" id="UP000254040"/>
    </source>
</evidence>
<sequence length="340" mass="38929">MELFKPVISDEKQHKIFKTLMQSENKPERVVLLNWANGFKDRDNKFIQEFQSTFESSMWELYIYAVLKEIGIAVDMDNQSPDFFCSNNEHKFCIEATIAAPEKDGIPPYGDGLPVIMPNGLDEFNRDAIVRICNSISSKHTKYDDTYSKLNHISNKPFVLALAPFNQPGSHFSTNVPILAALYGVYNCESLSTIFNVDNPICIKINAIKKRNGVVIPLGYFESREYDEISAILYNPLTTWGKIRALANNKDKQLQFETMHHPGNGGVKPVQKTLANENYSEHVLDGLYIFHNPHAKHPLPLEIFKNKHVAQYYWDNSGFKADIPENFLLSRWVNNCSLYK</sequence>
<dbReference type="Proteomes" id="UP000254040">
    <property type="component" value="Unassembled WGS sequence"/>
</dbReference>
<evidence type="ECO:0000313" key="1">
    <source>
        <dbReference type="EMBL" id="KTD31189.1"/>
    </source>
</evidence>
<dbReference type="AlphaFoldDB" id="A0A378JT21"/>
<name>A0A378JT21_9GAMM</name>
<organism evidence="2 4">
    <name type="scientific">Legionella moravica</name>
    <dbReference type="NCBI Taxonomy" id="39962"/>
    <lineage>
        <taxon>Bacteria</taxon>
        <taxon>Pseudomonadati</taxon>
        <taxon>Pseudomonadota</taxon>
        <taxon>Gammaproteobacteria</taxon>
        <taxon>Legionellales</taxon>
        <taxon>Legionellaceae</taxon>
        <taxon>Legionella</taxon>
    </lineage>
</organism>
<dbReference type="Proteomes" id="UP000054985">
    <property type="component" value="Unassembled WGS sequence"/>
</dbReference>
<keyword evidence="3" id="KW-1185">Reference proteome</keyword>
<reference evidence="1 3" key="1">
    <citation type="submission" date="2015-11" db="EMBL/GenBank/DDBJ databases">
        <title>Genomic analysis of 38 Legionella species identifies large and diverse effector repertoires.</title>
        <authorList>
            <person name="Burstein D."/>
            <person name="Amaro F."/>
            <person name="Zusman T."/>
            <person name="Lifshitz Z."/>
            <person name="Cohen O."/>
            <person name="Gilbert J.A."/>
            <person name="Pupko T."/>
            <person name="Shuman H.A."/>
            <person name="Segal G."/>
        </authorList>
    </citation>
    <scope>NUCLEOTIDE SEQUENCE [LARGE SCALE GENOMIC DNA]</scope>
    <source>
        <strain evidence="1 3">ATCC 43877</strain>
    </source>
</reference>
<dbReference type="EMBL" id="LNYN01000041">
    <property type="protein sequence ID" value="KTD31189.1"/>
    <property type="molecule type" value="Genomic_DNA"/>
</dbReference>
<accession>A0A378JT21</accession>
<gene>
    <name evidence="1" type="ORF">Lmor_2796</name>
    <name evidence="2" type="ORF">NCTC12239_00070</name>
</gene>
<reference evidence="2 4" key="2">
    <citation type="submission" date="2018-06" db="EMBL/GenBank/DDBJ databases">
        <authorList>
            <consortium name="Pathogen Informatics"/>
            <person name="Doyle S."/>
        </authorList>
    </citation>
    <scope>NUCLEOTIDE SEQUENCE [LARGE SCALE GENOMIC DNA]</scope>
    <source>
        <strain evidence="2 4">NCTC12239</strain>
    </source>
</reference>
<dbReference type="OrthoDB" id="981968at2"/>
<protein>
    <recommendedName>
        <fullName evidence="5">Glycosaminoglycan attachment site</fullName>
    </recommendedName>
</protein>
<proteinExistence type="predicted"/>
<evidence type="ECO:0000313" key="2">
    <source>
        <dbReference type="EMBL" id="STX61167.1"/>
    </source>
</evidence>